<evidence type="ECO:0000256" key="2">
    <source>
        <dbReference type="SAM" id="SignalP"/>
    </source>
</evidence>
<keyword evidence="2" id="KW-0732">Signal</keyword>
<evidence type="ECO:0000256" key="1">
    <source>
        <dbReference type="SAM" id="Phobius"/>
    </source>
</evidence>
<feature type="transmembrane region" description="Helical" evidence="1">
    <location>
        <begin position="307"/>
        <end position="327"/>
    </location>
</feature>
<evidence type="ECO:0000313" key="4">
    <source>
        <dbReference type="Proteomes" id="UP000245506"/>
    </source>
</evidence>
<name>A0A317CID3_9GAMM</name>
<accession>A0A317CID3</accession>
<keyword evidence="4" id="KW-1185">Reference proteome</keyword>
<feature type="transmembrane region" description="Helical" evidence="1">
    <location>
        <begin position="269"/>
        <end position="287"/>
    </location>
</feature>
<evidence type="ECO:0000313" key="3">
    <source>
        <dbReference type="EMBL" id="PWQ97931.1"/>
    </source>
</evidence>
<dbReference type="AlphaFoldDB" id="A0A317CID3"/>
<reference evidence="3 4" key="1">
    <citation type="submission" date="2018-05" db="EMBL/GenBank/DDBJ databases">
        <title>Leucothrix arctica sp. nov., isolated from Arctic seawater.</title>
        <authorList>
            <person name="Choi A."/>
            <person name="Baek K."/>
        </authorList>
    </citation>
    <scope>NUCLEOTIDE SEQUENCE [LARGE SCALE GENOMIC DNA]</scope>
    <source>
        <strain evidence="3 4">IMCC9719</strain>
    </source>
</reference>
<dbReference type="EMBL" id="QGKL01000016">
    <property type="protein sequence ID" value="PWQ97931.1"/>
    <property type="molecule type" value="Genomic_DNA"/>
</dbReference>
<keyword evidence="1" id="KW-0812">Transmembrane</keyword>
<comment type="caution">
    <text evidence="3">The sequence shown here is derived from an EMBL/GenBank/DDBJ whole genome shotgun (WGS) entry which is preliminary data.</text>
</comment>
<sequence>MMRYLTILLLFCCVATFTYAEDAAVTATPAGTSDVPEVDVPEVVVPEVVPEVVVPELTPEEIKAEADKKKLQSVLDSLESTQLALSEKLKEQTALQSRYKSAGPTEKEAFQAELDKVALDIKNLRTSFEQVAIGGIRLEAYGLTETPFDWKEELVLITQPVIESLKSLTEKPRNLERLRTIIADRRLRLEEIGKAITILESRLAAKPPTLIVPLLSKTLDDWQSKKKDNLREMELAQVQLDSLLGNNTAWYETIVTSVKSFFNGRGKTLLIAVIVSVVIWQVMRGLLWLIRKKAQSGKSTRRRIFAYLYKFLTTLLIVIGIMVVLYIRGDLLLLALMIIIFVGFVLAVRSYLPGYITEAKTLLDLGTVREEELVVYNGIPWEVHHINVQSILINPDIHGILRIPLSELVNLKSRPAGRGENWFPCRKGDLLILPSGSTGEVMRQTPDSVEFMCKGGMRLSYPTAAVFEMGLLNLTKGDSYAALTVFGIDYSHLDICLTMVPDKFAEAVKEGLTQAGLGEHIVDVSVDFKVANSSSLDYQIIATMHSRAASSYFKVERVLQQSCVRACAENDWGIPFPQLTVHSAETGE</sequence>
<dbReference type="RefSeq" id="WP_109822437.1">
    <property type="nucleotide sequence ID" value="NZ_QGKL01000016.1"/>
</dbReference>
<keyword evidence="1" id="KW-0472">Membrane</keyword>
<feature type="transmembrane region" description="Helical" evidence="1">
    <location>
        <begin position="333"/>
        <end position="352"/>
    </location>
</feature>
<keyword evidence="1" id="KW-1133">Transmembrane helix</keyword>
<dbReference type="OrthoDB" id="227003at2"/>
<feature type="signal peptide" evidence="2">
    <location>
        <begin position="1"/>
        <end position="20"/>
    </location>
</feature>
<gene>
    <name evidence="3" type="ORF">DKT75_05555</name>
</gene>
<dbReference type="Proteomes" id="UP000245506">
    <property type="component" value="Unassembled WGS sequence"/>
</dbReference>
<organism evidence="3 4">
    <name type="scientific">Leucothrix arctica</name>
    <dbReference type="NCBI Taxonomy" id="1481894"/>
    <lineage>
        <taxon>Bacteria</taxon>
        <taxon>Pseudomonadati</taxon>
        <taxon>Pseudomonadota</taxon>
        <taxon>Gammaproteobacteria</taxon>
        <taxon>Thiotrichales</taxon>
        <taxon>Thiotrichaceae</taxon>
        <taxon>Leucothrix</taxon>
    </lineage>
</organism>
<feature type="chain" id="PRO_5016260786" description="Mechanosensitive ion channel protein MscS" evidence="2">
    <location>
        <begin position="21"/>
        <end position="588"/>
    </location>
</feature>
<proteinExistence type="predicted"/>
<protein>
    <recommendedName>
        <fullName evidence="5">Mechanosensitive ion channel protein MscS</fullName>
    </recommendedName>
</protein>
<evidence type="ECO:0008006" key="5">
    <source>
        <dbReference type="Google" id="ProtNLM"/>
    </source>
</evidence>